<dbReference type="Ensembl" id="ENSCINT00000019932.3">
    <property type="protein sequence ID" value="ENSCINP00000019932.3"/>
    <property type="gene ID" value="ENSCING00000009813.3"/>
</dbReference>
<dbReference type="GeneTree" id="ENSGT00390000012666"/>
<proteinExistence type="inferred from homology"/>
<evidence type="ECO:0000256" key="3">
    <source>
        <dbReference type="ARBA" id="ARBA00022574"/>
    </source>
</evidence>
<evidence type="ECO:0000256" key="2">
    <source>
        <dbReference type="ARBA" id="ARBA00021765"/>
    </source>
</evidence>
<dbReference type="Pfam" id="PF00400">
    <property type="entry name" value="WD40"/>
    <property type="match status" value="2"/>
</dbReference>
<dbReference type="EMBL" id="EAAA01001450">
    <property type="status" value="NOT_ANNOTATED_CDS"/>
    <property type="molecule type" value="Genomic_DNA"/>
</dbReference>
<dbReference type="OMA" id="HTKHCNT"/>
<dbReference type="InterPro" id="IPR039085">
    <property type="entry name" value="DCA10"/>
</dbReference>
<name>F6Y5P5_CIOIN</name>
<evidence type="ECO:0000256" key="6">
    <source>
        <dbReference type="PROSITE-ProRule" id="PRU00221"/>
    </source>
</evidence>
<dbReference type="Proteomes" id="UP000008144">
    <property type="component" value="Chromosome 2"/>
</dbReference>
<dbReference type="InterPro" id="IPR036322">
    <property type="entry name" value="WD40_repeat_dom_sf"/>
</dbReference>
<protein>
    <recommendedName>
        <fullName evidence="2">DDB1- and CUL4-associated factor 10</fullName>
    </recommendedName>
    <alternativeName>
        <fullName evidence="5">WD repeat-containing protein 32</fullName>
    </alternativeName>
</protein>
<dbReference type="AlphaFoldDB" id="F6Y5P5"/>
<evidence type="ECO:0000256" key="4">
    <source>
        <dbReference type="ARBA" id="ARBA00022737"/>
    </source>
</evidence>
<dbReference type="PROSITE" id="PS50294">
    <property type="entry name" value="WD_REPEATS_REGION"/>
    <property type="match status" value="1"/>
</dbReference>
<evidence type="ECO:0000313" key="8">
    <source>
        <dbReference type="Proteomes" id="UP000008144"/>
    </source>
</evidence>
<dbReference type="InParanoid" id="F6Y5P5"/>
<dbReference type="InterPro" id="IPR001680">
    <property type="entry name" value="WD40_rpt"/>
</dbReference>
<dbReference type="PANTHER" id="PTHR14588:SF2">
    <property type="entry name" value="DDB1- AND CUL4-ASSOCIATED FACTOR 10"/>
    <property type="match status" value="1"/>
</dbReference>
<reference evidence="7" key="3">
    <citation type="submission" date="2025-08" db="UniProtKB">
        <authorList>
            <consortium name="Ensembl"/>
        </authorList>
    </citation>
    <scope>IDENTIFICATION</scope>
</reference>
<dbReference type="PROSITE" id="PS50082">
    <property type="entry name" value="WD_REPEATS_2"/>
    <property type="match status" value="2"/>
</dbReference>
<dbReference type="Gene3D" id="2.130.10.10">
    <property type="entry name" value="YVTN repeat-like/Quinoprotein amine dehydrogenase"/>
    <property type="match status" value="1"/>
</dbReference>
<keyword evidence="8" id="KW-1185">Reference proteome</keyword>
<accession>F6Y5P5</accession>
<evidence type="ECO:0000256" key="1">
    <source>
        <dbReference type="ARBA" id="ARBA00005903"/>
    </source>
</evidence>
<reference evidence="7" key="4">
    <citation type="submission" date="2025-09" db="UniProtKB">
        <authorList>
            <consortium name="Ensembl"/>
        </authorList>
    </citation>
    <scope>IDENTIFICATION</scope>
</reference>
<dbReference type="FunFam" id="2.130.10.10:FF:002791">
    <property type="entry name" value="DDB1- and CUL4-associated factor 10"/>
    <property type="match status" value="1"/>
</dbReference>
<dbReference type="PANTHER" id="PTHR14588">
    <property type="entry name" value="DDB1- AND CUL4-ASSOCIATED FACTOR 10"/>
    <property type="match status" value="1"/>
</dbReference>
<evidence type="ECO:0000313" key="7">
    <source>
        <dbReference type="Ensembl" id="ENSCINP00000019932.3"/>
    </source>
</evidence>
<evidence type="ECO:0000256" key="5">
    <source>
        <dbReference type="ARBA" id="ARBA00030914"/>
    </source>
</evidence>
<feature type="repeat" description="WD" evidence="6">
    <location>
        <begin position="145"/>
        <end position="180"/>
    </location>
</feature>
<dbReference type="SMART" id="SM00320">
    <property type="entry name" value="WD40"/>
    <property type="match status" value="3"/>
</dbReference>
<reference evidence="7" key="2">
    <citation type="journal article" date="2008" name="Genome Biol.">
        <title>Improved genome assembly and evidence-based global gene model set for the chordate Ciona intestinalis: new insight into intron and operon populations.</title>
        <authorList>
            <person name="Satou Y."/>
            <person name="Mineta K."/>
            <person name="Ogasawara M."/>
            <person name="Sasakura Y."/>
            <person name="Shoguchi E."/>
            <person name="Ueno K."/>
            <person name="Yamada L."/>
            <person name="Matsumoto J."/>
            <person name="Wasserscheid J."/>
            <person name="Dewar K."/>
            <person name="Wiley G.B."/>
            <person name="Macmil S.L."/>
            <person name="Roe B.A."/>
            <person name="Zeller R.W."/>
            <person name="Hastings K.E."/>
            <person name="Lemaire P."/>
            <person name="Lindquist E."/>
            <person name="Endo T."/>
            <person name="Hotta K."/>
            <person name="Inaba K."/>
        </authorList>
    </citation>
    <scope>NUCLEOTIDE SEQUENCE [LARGE SCALE GENOMIC DNA]</scope>
    <source>
        <strain evidence="7">wild type</strain>
    </source>
</reference>
<feature type="repeat" description="WD" evidence="6">
    <location>
        <begin position="103"/>
        <end position="143"/>
    </location>
</feature>
<keyword evidence="4" id="KW-0677">Repeat</keyword>
<reference evidence="8" key="1">
    <citation type="journal article" date="2002" name="Science">
        <title>The draft genome of Ciona intestinalis: insights into chordate and vertebrate origins.</title>
        <authorList>
            <person name="Dehal P."/>
            <person name="Satou Y."/>
            <person name="Campbell R.K."/>
            <person name="Chapman J."/>
            <person name="Degnan B."/>
            <person name="De Tomaso A."/>
            <person name="Davidson B."/>
            <person name="Di Gregorio A."/>
            <person name="Gelpke M."/>
            <person name="Goodstein D.M."/>
            <person name="Harafuji N."/>
            <person name="Hastings K.E."/>
            <person name="Ho I."/>
            <person name="Hotta K."/>
            <person name="Huang W."/>
            <person name="Kawashima T."/>
            <person name="Lemaire P."/>
            <person name="Martinez D."/>
            <person name="Meinertzhagen I.A."/>
            <person name="Necula S."/>
            <person name="Nonaka M."/>
            <person name="Putnam N."/>
            <person name="Rash S."/>
            <person name="Saiga H."/>
            <person name="Satake M."/>
            <person name="Terry A."/>
            <person name="Yamada L."/>
            <person name="Wang H.G."/>
            <person name="Awazu S."/>
            <person name="Azumi K."/>
            <person name="Boore J."/>
            <person name="Branno M."/>
            <person name="Chin-Bow S."/>
            <person name="DeSantis R."/>
            <person name="Doyle S."/>
            <person name="Francino P."/>
            <person name="Keys D.N."/>
            <person name="Haga S."/>
            <person name="Hayashi H."/>
            <person name="Hino K."/>
            <person name="Imai K.S."/>
            <person name="Inaba K."/>
            <person name="Kano S."/>
            <person name="Kobayashi K."/>
            <person name="Kobayashi M."/>
            <person name="Lee B.I."/>
            <person name="Makabe K.W."/>
            <person name="Manohar C."/>
            <person name="Matassi G."/>
            <person name="Medina M."/>
            <person name="Mochizuki Y."/>
            <person name="Mount S."/>
            <person name="Morishita T."/>
            <person name="Miura S."/>
            <person name="Nakayama A."/>
            <person name="Nishizaka S."/>
            <person name="Nomoto H."/>
            <person name="Ohta F."/>
            <person name="Oishi K."/>
            <person name="Rigoutsos I."/>
            <person name="Sano M."/>
            <person name="Sasaki A."/>
            <person name="Sasakura Y."/>
            <person name="Shoguchi E."/>
            <person name="Shin-i T."/>
            <person name="Spagnuolo A."/>
            <person name="Stainier D."/>
            <person name="Suzuki M.M."/>
            <person name="Tassy O."/>
            <person name="Takatori N."/>
            <person name="Tokuoka M."/>
            <person name="Yagi K."/>
            <person name="Yoshizaki F."/>
            <person name="Wada S."/>
            <person name="Zhang C."/>
            <person name="Hyatt P.D."/>
            <person name="Larimer F."/>
            <person name="Detter C."/>
            <person name="Doggett N."/>
            <person name="Glavina T."/>
            <person name="Hawkins T."/>
            <person name="Richardson P."/>
            <person name="Lucas S."/>
            <person name="Kohara Y."/>
            <person name="Levine M."/>
            <person name="Satoh N."/>
            <person name="Rokhsar D.S."/>
        </authorList>
    </citation>
    <scope>NUCLEOTIDE SEQUENCE [LARGE SCALE GENOMIC DNA]</scope>
</reference>
<dbReference type="STRING" id="7719.ENSCINP00000019932"/>
<dbReference type="PROSITE" id="PS00678">
    <property type="entry name" value="WD_REPEATS_1"/>
    <property type="match status" value="1"/>
</dbReference>
<dbReference type="SUPFAM" id="SSF50978">
    <property type="entry name" value="WD40 repeat-like"/>
    <property type="match status" value="1"/>
</dbReference>
<dbReference type="InterPro" id="IPR015943">
    <property type="entry name" value="WD40/YVTN_repeat-like_dom_sf"/>
</dbReference>
<keyword evidence="3 6" id="KW-0853">WD repeat</keyword>
<dbReference type="HOGENOM" id="CLU_1075748_0_0_1"/>
<organism evidence="7 8">
    <name type="scientific">Ciona intestinalis</name>
    <name type="common">Transparent sea squirt</name>
    <name type="synonym">Ascidia intestinalis</name>
    <dbReference type="NCBI Taxonomy" id="7719"/>
    <lineage>
        <taxon>Eukaryota</taxon>
        <taxon>Metazoa</taxon>
        <taxon>Chordata</taxon>
        <taxon>Tunicata</taxon>
        <taxon>Ascidiacea</taxon>
        <taxon>Phlebobranchia</taxon>
        <taxon>Cionidae</taxon>
        <taxon>Ciona</taxon>
    </lineage>
</organism>
<comment type="similarity">
    <text evidence="1">Belongs to the WD repeat DCAF10 family.</text>
</comment>
<dbReference type="InterPro" id="IPR019775">
    <property type="entry name" value="WD40_repeat_CS"/>
</dbReference>
<sequence>MSIFSWVEGRRQGVQSIYQKSGQPCSDFGRFLNQHASTQKIENILWKQLYKKSSKNDHRHNVGYGGVFGLKYSPDGKLVVAACERDAVVMLDPRTMSVVNKREHVHTKHCNTISFIDNLLFTTCSDDGNVAIWDIRSMREEVLKLCGHTSWVKNVEYHKPSKCLVSAGFDDNIITWDINNLLPNGECKSEVVLTCPRLMRMRLSPDGNSMYISTIQAVDLIAIHNLEIEKLTTDINKLVLNDEFGDYFVQFNNTQVPVN</sequence>